<evidence type="ECO:0008006" key="2">
    <source>
        <dbReference type="Google" id="ProtNLM"/>
    </source>
</evidence>
<organism evidence="1">
    <name type="scientific">Pasteurella multocida</name>
    <dbReference type="NCBI Taxonomy" id="747"/>
    <lineage>
        <taxon>Bacteria</taxon>
        <taxon>Pseudomonadati</taxon>
        <taxon>Pseudomonadota</taxon>
        <taxon>Gammaproteobacteria</taxon>
        <taxon>Pasteurellales</taxon>
        <taxon>Pasteurellaceae</taxon>
        <taxon>Pasteurella</taxon>
    </lineage>
</organism>
<dbReference type="Pfam" id="PF08965">
    <property type="entry name" value="Aca2_YdiL"/>
    <property type="match status" value="1"/>
</dbReference>
<dbReference type="RefSeq" id="WP_015691092.1">
    <property type="nucleotide sequence ID" value="NZ_CP117196.1"/>
</dbReference>
<dbReference type="InterPro" id="IPR027910">
    <property type="entry name" value="YdiL_sf"/>
</dbReference>
<dbReference type="InterPro" id="IPR010982">
    <property type="entry name" value="Lambda_DNA-bd_dom_sf"/>
</dbReference>
<name>Q70LP0_PASMD</name>
<reference evidence="1" key="1">
    <citation type="journal article" date="2004" name="Mol. Microbiol.">
        <title>The Pasteurella multocida toxin is encoded within a lysogenic bacteriophage.</title>
        <authorList>
            <person name="Pullinger G.D."/>
            <person name="Bevir T."/>
            <person name="Lax A.J."/>
        </authorList>
    </citation>
    <scope>NUCLEOTIDE SEQUENCE</scope>
</reference>
<dbReference type="InterPro" id="IPR001387">
    <property type="entry name" value="Cro/C1-type_HTH"/>
</dbReference>
<dbReference type="EMBL" id="AJ566110">
    <property type="protein sequence ID" value="CAD92746.1"/>
    <property type="molecule type" value="Genomic_DNA"/>
</dbReference>
<dbReference type="Gene3D" id="1.10.3100.10">
    <property type="entry name" value="Putative cytoplasmic protein"/>
    <property type="match status" value="1"/>
</dbReference>
<dbReference type="SUPFAM" id="SSF47413">
    <property type="entry name" value="lambda repressor-like DNA-binding domains"/>
    <property type="match status" value="1"/>
</dbReference>
<dbReference type="InterPro" id="IPR015060">
    <property type="entry name" value="Aca2_YdiL-like"/>
</dbReference>
<dbReference type="AlphaFoldDB" id="Q70LP0"/>
<proteinExistence type="predicted"/>
<protein>
    <recommendedName>
        <fullName evidence="2">DUF1870 family protein</fullName>
    </recommendedName>
</protein>
<evidence type="ECO:0000313" key="1">
    <source>
        <dbReference type="EMBL" id="CAD92746.1"/>
    </source>
</evidence>
<dbReference type="CDD" id="cd00093">
    <property type="entry name" value="HTH_XRE"/>
    <property type="match status" value="1"/>
</dbReference>
<dbReference type="GO" id="GO:0003677">
    <property type="term" value="F:DNA binding"/>
    <property type="evidence" value="ECO:0007669"/>
    <property type="project" value="InterPro"/>
</dbReference>
<sequence>MMNNNELQMLRKALFLDIVEAAELVGSVSARTWQRWEKGDINVPFDVEQKMRKLNHIHNKVFNLVLSESSEYCYKYYDYEQFTSRFGTSKLKWRLYQSVLSRLYQVFGDPVSVNYAPDDCSLYKYFEGIPKNGNS</sequence>
<accession>Q70LP0</accession>